<gene>
    <name evidence="1" type="ORF">CCAM_LOCUS24517</name>
</gene>
<accession>A0A484M1S5</accession>
<protein>
    <submittedName>
        <fullName evidence="1">Uncharacterized protein</fullName>
    </submittedName>
</protein>
<evidence type="ECO:0000313" key="2">
    <source>
        <dbReference type="Proteomes" id="UP000595140"/>
    </source>
</evidence>
<dbReference type="EMBL" id="OOIL02002424">
    <property type="protein sequence ID" value="VFQ82741.1"/>
    <property type="molecule type" value="Genomic_DNA"/>
</dbReference>
<proteinExistence type="predicted"/>
<sequence length="94" mass="10462">MRKNGCGGFSDPRDEQYLEAAICDYSMKLRSSAQIFGIQGSPTAGDSVFRLFLLLLDLMLEGTKVNAAPLLFICELNRRFLLSEAKLKNILLGF</sequence>
<keyword evidence="2" id="KW-1185">Reference proteome</keyword>
<organism evidence="1 2">
    <name type="scientific">Cuscuta campestris</name>
    <dbReference type="NCBI Taxonomy" id="132261"/>
    <lineage>
        <taxon>Eukaryota</taxon>
        <taxon>Viridiplantae</taxon>
        <taxon>Streptophyta</taxon>
        <taxon>Embryophyta</taxon>
        <taxon>Tracheophyta</taxon>
        <taxon>Spermatophyta</taxon>
        <taxon>Magnoliopsida</taxon>
        <taxon>eudicotyledons</taxon>
        <taxon>Gunneridae</taxon>
        <taxon>Pentapetalae</taxon>
        <taxon>asterids</taxon>
        <taxon>lamiids</taxon>
        <taxon>Solanales</taxon>
        <taxon>Convolvulaceae</taxon>
        <taxon>Cuscuteae</taxon>
        <taxon>Cuscuta</taxon>
        <taxon>Cuscuta subgen. Grammica</taxon>
        <taxon>Cuscuta sect. Cleistogrammica</taxon>
    </lineage>
</organism>
<name>A0A484M1S5_9ASTE</name>
<dbReference type="Proteomes" id="UP000595140">
    <property type="component" value="Unassembled WGS sequence"/>
</dbReference>
<evidence type="ECO:0000313" key="1">
    <source>
        <dbReference type="EMBL" id="VFQ82741.1"/>
    </source>
</evidence>
<reference evidence="1 2" key="1">
    <citation type="submission" date="2018-04" db="EMBL/GenBank/DDBJ databases">
        <authorList>
            <person name="Vogel A."/>
        </authorList>
    </citation>
    <scope>NUCLEOTIDE SEQUENCE [LARGE SCALE GENOMIC DNA]</scope>
</reference>
<dbReference type="AlphaFoldDB" id="A0A484M1S5"/>